<accession>A0A9P1P2K7</accession>
<evidence type="ECO:0000313" key="2">
    <source>
        <dbReference type="Proteomes" id="UP000032946"/>
    </source>
</evidence>
<proteinExistence type="predicted"/>
<name>A0A9P1P2K7_9CYAN</name>
<sequence>MVMVTHSGRKNAMVNLSPPLTHPKKIYGWFPQRYFFQS</sequence>
<organism evidence="1 2">
    <name type="scientific">Limnospira indica PCC 8005</name>
    <dbReference type="NCBI Taxonomy" id="376219"/>
    <lineage>
        <taxon>Bacteria</taxon>
        <taxon>Bacillati</taxon>
        <taxon>Cyanobacteriota</taxon>
        <taxon>Cyanophyceae</taxon>
        <taxon>Oscillatoriophycideae</taxon>
        <taxon>Oscillatoriales</taxon>
        <taxon>Sirenicapillariaceae</taxon>
        <taxon>Limnospira</taxon>
    </lineage>
</organism>
<protein>
    <submittedName>
        <fullName evidence="1">Uncharacterized protein</fullName>
    </submittedName>
</protein>
<gene>
    <name evidence="1" type="ORF">ARTHRO_60248</name>
</gene>
<keyword evidence="2" id="KW-1185">Reference proteome</keyword>
<dbReference type="Proteomes" id="UP000032946">
    <property type="component" value="Chromosome"/>
</dbReference>
<reference evidence="1 2" key="1">
    <citation type="submission" date="2014-02" db="EMBL/GenBank/DDBJ databases">
        <authorList>
            <person name="Genoscope - CEA"/>
        </authorList>
    </citation>
    <scope>NUCLEOTIDE SEQUENCE [LARGE SCALE GENOMIC DNA]</scope>
    <source>
        <strain evidence="1 2">PCC 8005</strain>
    </source>
</reference>
<dbReference type="EMBL" id="FO818640">
    <property type="protein sequence ID" value="CDM97647.1"/>
    <property type="molecule type" value="Genomic_DNA"/>
</dbReference>
<dbReference type="AlphaFoldDB" id="A0A9P1P2K7"/>
<evidence type="ECO:0000313" key="1">
    <source>
        <dbReference type="EMBL" id="CDM97647.1"/>
    </source>
</evidence>